<evidence type="ECO:0000313" key="2">
    <source>
        <dbReference type="EMBL" id="RIA92268.1"/>
    </source>
</evidence>
<evidence type="ECO:0000259" key="1">
    <source>
        <dbReference type="Pfam" id="PF14474"/>
    </source>
</evidence>
<dbReference type="AlphaFoldDB" id="A0A397T1S1"/>
<name>A0A397T1S1_9GLOM</name>
<reference evidence="2 3" key="1">
    <citation type="submission" date="2018-06" db="EMBL/GenBank/DDBJ databases">
        <title>Comparative genomics reveals the genomic features of Rhizophagus irregularis, R. cerebriforme, R. diaphanum and Gigaspora rosea, and their symbiotic lifestyle signature.</title>
        <authorList>
            <person name="Morin E."/>
            <person name="San Clemente H."/>
            <person name="Chen E.C.H."/>
            <person name="De La Providencia I."/>
            <person name="Hainaut M."/>
            <person name="Kuo A."/>
            <person name="Kohler A."/>
            <person name="Murat C."/>
            <person name="Tang N."/>
            <person name="Roy S."/>
            <person name="Loubradou J."/>
            <person name="Henrissat B."/>
            <person name="Grigoriev I.V."/>
            <person name="Corradi N."/>
            <person name="Roux C."/>
            <person name="Martin F.M."/>
        </authorList>
    </citation>
    <scope>NUCLEOTIDE SEQUENCE [LARGE SCALE GENOMIC DNA]</scope>
    <source>
        <strain evidence="2 3">DAOM 227022</strain>
    </source>
</reference>
<dbReference type="OrthoDB" id="2404417at2759"/>
<dbReference type="EMBL" id="QKYT01000131">
    <property type="protein sequence ID" value="RIA92268.1"/>
    <property type="molecule type" value="Genomic_DNA"/>
</dbReference>
<feature type="domain" description="Restriction of telomere capping protein 4 C-terminal" evidence="1">
    <location>
        <begin position="226"/>
        <end position="290"/>
    </location>
</feature>
<proteinExistence type="predicted"/>
<organism evidence="2 3">
    <name type="scientific">Glomus cerebriforme</name>
    <dbReference type="NCBI Taxonomy" id="658196"/>
    <lineage>
        <taxon>Eukaryota</taxon>
        <taxon>Fungi</taxon>
        <taxon>Fungi incertae sedis</taxon>
        <taxon>Mucoromycota</taxon>
        <taxon>Glomeromycotina</taxon>
        <taxon>Glomeromycetes</taxon>
        <taxon>Glomerales</taxon>
        <taxon>Glomeraceae</taxon>
        <taxon>Glomus</taxon>
    </lineage>
</organism>
<accession>A0A397T1S1</accession>
<keyword evidence="3" id="KW-1185">Reference proteome</keyword>
<dbReference type="InterPro" id="IPR028094">
    <property type="entry name" value="RTC4_C"/>
</dbReference>
<sequence length="295" mass="34461">MVKTESMGESSMDLNHPNFIQTKQQQRFWYLKVMKYSMIFPGASNDAMLQQLNKMINFLMNPLLSKQVKLDSGFYICNVITGECIYWEYIWNSSIHDKCRHCHAVILFQVMQKEESIEVINETKKELVQYFCNKERMNPAAKNNMIYQSTIENSFIEIIRLYNIQGNKIFYPLKRLFQEIKDPFQSTELSDRAKSNLGGPSKLSAKPRITHKINLPIQSQSSDSNKEKQIILTLEQTSPLKPMDFIYEVLVPEVALRLIQEDYHNIHNIITLEDAREILIDSIGFGKYMHSNDTN</sequence>
<gene>
    <name evidence="2" type="ORF">C1645_820959</name>
</gene>
<evidence type="ECO:0000313" key="3">
    <source>
        <dbReference type="Proteomes" id="UP000265703"/>
    </source>
</evidence>
<dbReference type="Proteomes" id="UP000265703">
    <property type="component" value="Unassembled WGS sequence"/>
</dbReference>
<protein>
    <recommendedName>
        <fullName evidence="1">Restriction of telomere capping protein 4 C-terminal domain-containing protein</fullName>
    </recommendedName>
</protein>
<dbReference type="Pfam" id="PF14474">
    <property type="entry name" value="RTC4"/>
    <property type="match status" value="1"/>
</dbReference>
<comment type="caution">
    <text evidence="2">The sequence shown here is derived from an EMBL/GenBank/DDBJ whole genome shotgun (WGS) entry which is preliminary data.</text>
</comment>